<accession>A0A427XJI3</accession>
<dbReference type="EMBL" id="RSCE01000011">
    <property type="protein sequence ID" value="RSH79030.1"/>
    <property type="molecule type" value="Genomic_DNA"/>
</dbReference>
<feature type="region of interest" description="Disordered" evidence="1">
    <location>
        <begin position="248"/>
        <end position="318"/>
    </location>
</feature>
<organism evidence="2 3">
    <name type="scientific">Apiotrichum porosum</name>
    <dbReference type="NCBI Taxonomy" id="105984"/>
    <lineage>
        <taxon>Eukaryota</taxon>
        <taxon>Fungi</taxon>
        <taxon>Dikarya</taxon>
        <taxon>Basidiomycota</taxon>
        <taxon>Agaricomycotina</taxon>
        <taxon>Tremellomycetes</taxon>
        <taxon>Trichosporonales</taxon>
        <taxon>Trichosporonaceae</taxon>
        <taxon>Apiotrichum</taxon>
    </lineage>
</organism>
<keyword evidence="3" id="KW-1185">Reference proteome</keyword>
<dbReference type="OrthoDB" id="2588405at2759"/>
<evidence type="ECO:0000313" key="3">
    <source>
        <dbReference type="Proteomes" id="UP000279236"/>
    </source>
</evidence>
<protein>
    <recommendedName>
        <fullName evidence="4">Senescence domain-containing protein</fullName>
    </recommendedName>
</protein>
<sequence length="318" mass="32153">MTTLITIPAVTAFHLPAPGATPVPLAQGDLALSLLPAAPPTRPAEVLTLSIGSSAFVLARNSPVQKTKSKNEHPSFVFTPAPRDDGRSIGQVRIDMKDSTNPDAWEATEQACTALQAELKAHNMWEDKMLFVDDEYETGGPITGPKVGWGESIASNVLWAGNALASRLTGRAAAEPVLPTSAPATYSYTATLASPNTQAPAAAPASPTDEFKALASNSWHQATIAAQGLGAAAVAVGGALGEQARHTIDSLGTAGGPPAATQAASPTTPTTAPPPPPPAAKAAEVVAEVAEPTGPAPPDGYTVTESTSAPAAAPEASK</sequence>
<dbReference type="AlphaFoldDB" id="A0A427XJI3"/>
<dbReference type="Proteomes" id="UP000279236">
    <property type="component" value="Unassembled WGS sequence"/>
</dbReference>
<feature type="compositionally biased region" description="Low complexity" evidence="1">
    <location>
        <begin position="256"/>
        <end position="270"/>
    </location>
</feature>
<feature type="compositionally biased region" description="Low complexity" evidence="1">
    <location>
        <begin position="280"/>
        <end position="293"/>
    </location>
</feature>
<name>A0A427XJI3_9TREE</name>
<reference evidence="2 3" key="1">
    <citation type="submission" date="2018-11" db="EMBL/GenBank/DDBJ databases">
        <title>Genome sequence of Apiotrichum porosum DSM 27194.</title>
        <authorList>
            <person name="Aliyu H."/>
            <person name="Gorte O."/>
            <person name="Ochsenreither K."/>
        </authorList>
    </citation>
    <scope>NUCLEOTIDE SEQUENCE [LARGE SCALE GENOMIC DNA]</scope>
    <source>
        <strain evidence="2 3">DSM 27194</strain>
    </source>
</reference>
<evidence type="ECO:0000256" key="1">
    <source>
        <dbReference type="SAM" id="MobiDB-lite"/>
    </source>
</evidence>
<dbReference type="GeneID" id="39586501"/>
<dbReference type="RefSeq" id="XP_028474177.1">
    <property type="nucleotide sequence ID" value="XM_028617714.1"/>
</dbReference>
<proteinExistence type="predicted"/>
<gene>
    <name evidence="2" type="ORF">EHS24_001958</name>
</gene>
<evidence type="ECO:0008006" key="4">
    <source>
        <dbReference type="Google" id="ProtNLM"/>
    </source>
</evidence>
<evidence type="ECO:0000313" key="2">
    <source>
        <dbReference type="EMBL" id="RSH79030.1"/>
    </source>
</evidence>
<feature type="compositionally biased region" description="Low complexity" evidence="1">
    <location>
        <begin position="304"/>
        <end position="318"/>
    </location>
</feature>
<comment type="caution">
    <text evidence="2">The sequence shown here is derived from an EMBL/GenBank/DDBJ whole genome shotgun (WGS) entry which is preliminary data.</text>
</comment>